<evidence type="ECO:0000256" key="8">
    <source>
        <dbReference type="ARBA" id="ARBA00022563"/>
    </source>
</evidence>
<dbReference type="GO" id="GO:0005829">
    <property type="term" value="C:cytosol"/>
    <property type="evidence" value="ECO:0007669"/>
    <property type="project" value="TreeGrafter"/>
</dbReference>
<keyword evidence="21" id="KW-0732">Signal</keyword>
<dbReference type="PIRSF" id="PIRSF038895">
    <property type="entry name" value="FPGS"/>
    <property type="match status" value="1"/>
</dbReference>
<dbReference type="EC" id="6.3.2.17" evidence="18"/>
<dbReference type="GO" id="GO:0046872">
    <property type="term" value="F:metal ion binding"/>
    <property type="evidence" value="ECO:0007669"/>
    <property type="project" value="UniProtKB-KW"/>
</dbReference>
<evidence type="ECO:0000256" key="21">
    <source>
        <dbReference type="SAM" id="SignalP"/>
    </source>
</evidence>
<keyword evidence="23" id="KW-1185">Reference proteome</keyword>
<dbReference type="Proteomes" id="UP000002358">
    <property type="component" value="Chromosome 2"/>
</dbReference>
<dbReference type="PROSITE" id="PS01012">
    <property type="entry name" value="FOLYLPOLYGLU_SYNT_2"/>
    <property type="match status" value="1"/>
</dbReference>
<dbReference type="GO" id="GO:0006730">
    <property type="term" value="P:one-carbon metabolic process"/>
    <property type="evidence" value="ECO:0007669"/>
    <property type="project" value="UniProtKB-KW"/>
</dbReference>
<feature type="binding site" evidence="20">
    <location>
        <position position="209"/>
    </location>
    <ligand>
        <name>Mg(2+)</name>
        <dbReference type="ChEBI" id="CHEBI:18420"/>
        <label>1</label>
    </ligand>
</feature>
<dbReference type="OrthoDB" id="5212574at2759"/>
<keyword evidence="14 20" id="KW-0460">Magnesium</keyword>
<dbReference type="GeneID" id="100121507"/>
<evidence type="ECO:0000256" key="17">
    <source>
        <dbReference type="ARBA" id="ARBA00047493"/>
    </source>
</evidence>
<dbReference type="InterPro" id="IPR001645">
    <property type="entry name" value="Folylpolyglutamate_synth"/>
</dbReference>
<evidence type="ECO:0000256" key="6">
    <source>
        <dbReference type="ARBA" id="ARBA00008276"/>
    </source>
</evidence>
<keyword evidence="8 18" id="KW-0554">One-carbon metabolism</keyword>
<evidence type="ECO:0000256" key="16">
    <source>
        <dbReference type="ARBA" id="ARBA00023136"/>
    </source>
</evidence>
<feature type="binding site" evidence="19">
    <location>
        <position position="411"/>
    </location>
    <ligand>
        <name>ATP</name>
        <dbReference type="ChEBI" id="CHEBI:30616"/>
    </ligand>
</feature>
<keyword evidence="16" id="KW-0472">Membrane</keyword>
<dbReference type="InterPro" id="IPR036615">
    <property type="entry name" value="Mur_ligase_C_dom_sf"/>
</dbReference>
<dbReference type="InParanoid" id="A0A7M7LUM2"/>
<evidence type="ECO:0000256" key="12">
    <source>
        <dbReference type="ARBA" id="ARBA00022792"/>
    </source>
</evidence>
<dbReference type="AlphaFoldDB" id="A0A7M7LUM2"/>
<dbReference type="FunCoup" id="A0A7M7LUM2">
    <property type="interactions" value="1062"/>
</dbReference>
<keyword evidence="9 18" id="KW-0436">Ligase</keyword>
<dbReference type="RefSeq" id="XP_008209641.3">
    <property type="nucleotide sequence ID" value="XM_008211419.4"/>
</dbReference>
<comment type="function">
    <text evidence="18">Catalyzes conversion of folates to polyglutamate derivatives allowing concentration of folate compounds in the cell and the intracellular retention of these cofactors, which are important substrates for most of the folate-dependent enzymes that are involved in one-carbon transfer reactions involved in purine, pyrimidine and amino acid synthesis.</text>
</comment>
<feature type="signal peptide" evidence="21">
    <location>
        <begin position="1"/>
        <end position="21"/>
    </location>
</feature>
<comment type="cofactor">
    <cofactor evidence="18">
        <name>a monovalent cation</name>
        <dbReference type="ChEBI" id="CHEBI:60242"/>
    </cofactor>
    <text evidence="18">A monovalent cation.</text>
</comment>
<dbReference type="Gene3D" id="3.40.1190.10">
    <property type="entry name" value="Mur-like, catalytic domain"/>
    <property type="match status" value="1"/>
</dbReference>
<dbReference type="GO" id="GO:0005759">
    <property type="term" value="C:mitochondrial matrix"/>
    <property type="evidence" value="ECO:0007669"/>
    <property type="project" value="UniProtKB-SubCell"/>
</dbReference>
<comment type="subcellular location">
    <subcellularLocation>
        <location evidence="4">Cytoplasm</location>
    </subcellularLocation>
    <subcellularLocation>
        <location evidence="2">Mitochondrion inner membrane</location>
    </subcellularLocation>
    <subcellularLocation>
        <location evidence="3">Mitochondrion matrix</location>
    </subcellularLocation>
</comment>
<evidence type="ECO:0000256" key="4">
    <source>
        <dbReference type="ARBA" id="ARBA00004496"/>
    </source>
</evidence>
<accession>A0A7M7LUM2</accession>
<keyword evidence="13 19" id="KW-0067">ATP-binding</keyword>
<dbReference type="InterPro" id="IPR036565">
    <property type="entry name" value="Mur-like_cat_sf"/>
</dbReference>
<evidence type="ECO:0000256" key="2">
    <source>
        <dbReference type="ARBA" id="ARBA00004273"/>
    </source>
</evidence>
<comment type="pathway">
    <text evidence="5 18">Cofactor biosynthesis; tetrahydrofolylpolyglutamate biosynthesis.</text>
</comment>
<dbReference type="InterPro" id="IPR023600">
    <property type="entry name" value="Folylpolyglutamate_synth_euk"/>
</dbReference>
<dbReference type="UniPathway" id="UPA00850"/>
<evidence type="ECO:0000256" key="15">
    <source>
        <dbReference type="ARBA" id="ARBA00023128"/>
    </source>
</evidence>
<dbReference type="PANTHER" id="PTHR11136:SF5">
    <property type="entry name" value="FOLYLPOLYGLUTAMATE SYNTHASE, MITOCHONDRIAL"/>
    <property type="match status" value="1"/>
</dbReference>
<dbReference type="KEGG" id="nvi:100121507"/>
<dbReference type="SMR" id="A0A7M7LUM2"/>
<dbReference type="EnsemblMetazoa" id="XM_008211419">
    <property type="protein sequence ID" value="XP_008209641"/>
    <property type="gene ID" value="LOC100121507"/>
</dbReference>
<feature type="binding site" evidence="20">
    <location>
        <position position="237"/>
    </location>
    <ligand>
        <name>Mg(2+)</name>
        <dbReference type="ChEBI" id="CHEBI:18420"/>
        <label>1</label>
    </ligand>
</feature>
<comment type="similarity">
    <text evidence="6 18">Belongs to the folylpolyglutamate synthase family.</text>
</comment>
<dbReference type="GO" id="GO:0005743">
    <property type="term" value="C:mitochondrial inner membrane"/>
    <property type="evidence" value="ECO:0007669"/>
    <property type="project" value="UniProtKB-SubCell"/>
</dbReference>
<keyword evidence="7" id="KW-0963">Cytoplasm</keyword>
<evidence type="ECO:0000256" key="13">
    <source>
        <dbReference type="ARBA" id="ARBA00022840"/>
    </source>
</evidence>
<dbReference type="PANTHER" id="PTHR11136">
    <property type="entry name" value="FOLYLPOLYGLUTAMATE SYNTHASE-RELATED"/>
    <property type="match status" value="1"/>
</dbReference>
<reference evidence="22" key="1">
    <citation type="submission" date="2021-01" db="UniProtKB">
        <authorList>
            <consortium name="EnsemblMetazoa"/>
        </authorList>
    </citation>
    <scope>IDENTIFICATION</scope>
</reference>
<evidence type="ECO:0000256" key="20">
    <source>
        <dbReference type="PIRSR" id="PIRSR038895-2"/>
    </source>
</evidence>
<evidence type="ECO:0000256" key="9">
    <source>
        <dbReference type="ARBA" id="ARBA00022598"/>
    </source>
</evidence>
<comment type="cofactor">
    <cofactor evidence="1">
        <name>Mg(2+)</name>
        <dbReference type="ChEBI" id="CHEBI:18420"/>
    </cofactor>
</comment>
<keyword evidence="10 20" id="KW-0479">Metal-binding</keyword>
<evidence type="ECO:0000256" key="10">
    <source>
        <dbReference type="ARBA" id="ARBA00022723"/>
    </source>
</evidence>
<evidence type="ECO:0000256" key="11">
    <source>
        <dbReference type="ARBA" id="ARBA00022741"/>
    </source>
</evidence>
<keyword evidence="11 19" id="KW-0547">Nucleotide-binding</keyword>
<comment type="catalytic activity">
    <reaction evidence="17 18">
        <text>(6S)-5,6,7,8-tetrahydrofolyl-(gamma-L-Glu)(n) + L-glutamate + ATP = (6S)-5,6,7,8-tetrahydrofolyl-(gamma-L-Glu)(n+1) + ADP + phosphate + H(+)</text>
        <dbReference type="Rhea" id="RHEA:10580"/>
        <dbReference type="Rhea" id="RHEA-COMP:14738"/>
        <dbReference type="Rhea" id="RHEA-COMP:14740"/>
        <dbReference type="ChEBI" id="CHEBI:15378"/>
        <dbReference type="ChEBI" id="CHEBI:29985"/>
        <dbReference type="ChEBI" id="CHEBI:30616"/>
        <dbReference type="ChEBI" id="CHEBI:43474"/>
        <dbReference type="ChEBI" id="CHEBI:141005"/>
        <dbReference type="ChEBI" id="CHEBI:456216"/>
        <dbReference type="EC" id="6.3.2.17"/>
    </reaction>
</comment>
<evidence type="ECO:0000313" key="23">
    <source>
        <dbReference type="Proteomes" id="UP000002358"/>
    </source>
</evidence>
<feature type="binding site" evidence="20">
    <location>
        <position position="140"/>
    </location>
    <ligand>
        <name>Mg(2+)</name>
        <dbReference type="ChEBI" id="CHEBI:18420"/>
        <label>1</label>
    </ligand>
</feature>
<feature type="binding site" evidence="19">
    <location>
        <position position="397"/>
    </location>
    <ligand>
        <name>ATP</name>
        <dbReference type="ChEBI" id="CHEBI:30616"/>
    </ligand>
</feature>
<evidence type="ECO:0000256" key="1">
    <source>
        <dbReference type="ARBA" id="ARBA00001946"/>
    </source>
</evidence>
<dbReference type="Gene3D" id="3.90.190.20">
    <property type="entry name" value="Mur ligase, C-terminal domain"/>
    <property type="match status" value="1"/>
</dbReference>
<organism evidence="22 23">
    <name type="scientific">Nasonia vitripennis</name>
    <name type="common">Parasitic wasp</name>
    <dbReference type="NCBI Taxonomy" id="7425"/>
    <lineage>
        <taxon>Eukaryota</taxon>
        <taxon>Metazoa</taxon>
        <taxon>Ecdysozoa</taxon>
        <taxon>Arthropoda</taxon>
        <taxon>Hexapoda</taxon>
        <taxon>Insecta</taxon>
        <taxon>Pterygota</taxon>
        <taxon>Neoptera</taxon>
        <taxon>Endopterygota</taxon>
        <taxon>Hymenoptera</taxon>
        <taxon>Apocrita</taxon>
        <taxon>Proctotrupomorpha</taxon>
        <taxon>Chalcidoidea</taxon>
        <taxon>Pteromalidae</taxon>
        <taxon>Pteromalinae</taxon>
        <taxon>Nasonia</taxon>
    </lineage>
</organism>
<evidence type="ECO:0000256" key="18">
    <source>
        <dbReference type="PIRNR" id="PIRNR038895"/>
    </source>
</evidence>
<evidence type="ECO:0000256" key="19">
    <source>
        <dbReference type="PIRSR" id="PIRSR038895-1"/>
    </source>
</evidence>
<keyword evidence="15" id="KW-0496">Mitochondrion</keyword>
<keyword evidence="12" id="KW-0999">Mitochondrion inner membrane</keyword>
<protein>
    <recommendedName>
        <fullName evidence="18">Folylpolyglutamate synthase</fullName>
        <ecNumber evidence="18">6.3.2.17</ecNumber>
    </recommendedName>
    <alternativeName>
        <fullName evidence="18">Folylpoly-gamma-glutamate synthetase</fullName>
    </alternativeName>
    <alternativeName>
        <fullName evidence="18">Tetrahydrofolylpolyglutamate synthase</fullName>
    </alternativeName>
</protein>
<dbReference type="InterPro" id="IPR018109">
    <property type="entry name" value="Folylpolyglutamate_synth_CS"/>
</dbReference>
<dbReference type="SUPFAM" id="SSF53244">
    <property type="entry name" value="MurD-like peptide ligases, peptide-binding domain"/>
    <property type="match status" value="1"/>
</dbReference>
<feature type="chain" id="PRO_5029719982" description="Folylpolyglutamate synthase" evidence="21">
    <location>
        <begin position="22"/>
        <end position="563"/>
    </location>
</feature>
<dbReference type="NCBIfam" id="TIGR01499">
    <property type="entry name" value="folC"/>
    <property type="match status" value="1"/>
</dbReference>
<evidence type="ECO:0000256" key="3">
    <source>
        <dbReference type="ARBA" id="ARBA00004305"/>
    </source>
</evidence>
<evidence type="ECO:0000313" key="22">
    <source>
        <dbReference type="EnsemblMetazoa" id="XP_008209641"/>
    </source>
</evidence>
<proteinExistence type="inferred from homology"/>
<dbReference type="GO" id="GO:0004326">
    <property type="term" value="F:tetrahydrofolylpolyglutamate synthase activity"/>
    <property type="evidence" value="ECO:0007669"/>
    <property type="project" value="UniProtKB-EC"/>
</dbReference>
<evidence type="ECO:0000256" key="14">
    <source>
        <dbReference type="ARBA" id="ARBA00022842"/>
    </source>
</evidence>
<evidence type="ECO:0000256" key="5">
    <source>
        <dbReference type="ARBA" id="ARBA00005150"/>
    </source>
</evidence>
<dbReference type="CTD" id="32212"/>
<dbReference type="FunFam" id="3.40.1190.10:FF:000011">
    <property type="entry name" value="Folylpolyglutamate synthase/dihydrofolate synthase"/>
    <property type="match status" value="1"/>
</dbReference>
<name>A0A7M7LUM2_NASVI</name>
<dbReference type="SUPFAM" id="SSF53623">
    <property type="entry name" value="MurD-like peptide ligases, catalytic domain"/>
    <property type="match status" value="1"/>
</dbReference>
<sequence>MSHVTMLRAAVAALCVVPSSAMISQRCFGSTKQLSPLRKMIQSAPSGRAVSSGSYEEAVRSLNSLQSNAAYIKVARQLSPTENTTLQETKKYLIRSGLTLEQLDQLSVIHVAGTKGKGSTCAFTEAILREHGFRTGFYSSPHLISVRERFRINGRPINELEFSRHFWHVFNILQQKKETDSDMPQYFKFLTILMFHVFIKANVDVAILEVGIGGEYDCTNIINSSVCTGISSLGLDHTSLLGDTLESIAYHKAGIFKPGVPAFTVQQPNDAMTVLQARAVEKSCPLHVVPDIESYPWRKSVPTLARQPKLEKSALGIRSSVQKDNATLAIQLASTWMTRHNSGRVGTRRSSVLESTENKLELESSKYIIDETTPYKKTSLCFNKVATALDHCTWPGRTQILLGRTIDFYIDGAHTDESIGCCVEWFKNIIKNTKKERSRYLIFNATGDRDSARLLSPLKELGFKKAFFVPNVAGVVYTVDQENFNMPVANQLEKARKHAEIWGENSVLAGNVYEALTIIRKESEASPASVERCKPQVLTTGSLHLVGALLSIIDPELTMSTNF</sequence>
<dbReference type="GO" id="GO:0005524">
    <property type="term" value="F:ATP binding"/>
    <property type="evidence" value="ECO:0007669"/>
    <property type="project" value="UniProtKB-KW"/>
</dbReference>
<evidence type="ECO:0000256" key="7">
    <source>
        <dbReference type="ARBA" id="ARBA00022490"/>
    </source>
</evidence>